<evidence type="ECO:0000256" key="1">
    <source>
        <dbReference type="SAM" id="SignalP"/>
    </source>
</evidence>
<keyword evidence="4" id="KW-1185">Reference proteome</keyword>
<dbReference type="InterPro" id="IPR011256">
    <property type="entry name" value="Reg_factor_effector_dom_sf"/>
</dbReference>
<feature type="chain" id="PRO_5045186933" evidence="1">
    <location>
        <begin position="20"/>
        <end position="195"/>
    </location>
</feature>
<evidence type="ECO:0000259" key="2">
    <source>
        <dbReference type="SMART" id="SM00871"/>
    </source>
</evidence>
<evidence type="ECO:0000313" key="4">
    <source>
        <dbReference type="Proteomes" id="UP000595460"/>
    </source>
</evidence>
<dbReference type="SUPFAM" id="SSF55136">
    <property type="entry name" value="Probable bacterial effector-binding domain"/>
    <property type="match status" value="1"/>
</dbReference>
<accession>A0ABX7C2B8</accession>
<dbReference type="Proteomes" id="UP000595460">
    <property type="component" value="Chromosome"/>
</dbReference>
<organism evidence="3 4">
    <name type="scientific">Devosia oryziradicis</name>
    <dbReference type="NCBI Taxonomy" id="2801335"/>
    <lineage>
        <taxon>Bacteria</taxon>
        <taxon>Pseudomonadati</taxon>
        <taxon>Pseudomonadota</taxon>
        <taxon>Alphaproteobacteria</taxon>
        <taxon>Hyphomicrobiales</taxon>
        <taxon>Devosiaceae</taxon>
        <taxon>Devosia</taxon>
    </lineage>
</organism>
<keyword evidence="1" id="KW-0732">Signal</keyword>
<gene>
    <name evidence="3" type="ORF">JI749_04760</name>
</gene>
<evidence type="ECO:0000313" key="3">
    <source>
        <dbReference type="EMBL" id="QQR36942.1"/>
    </source>
</evidence>
<name>A0ABX7C2B8_9HYPH</name>
<dbReference type="RefSeq" id="WP_201659953.1">
    <property type="nucleotide sequence ID" value="NZ_CP068047.1"/>
</dbReference>
<proteinExistence type="predicted"/>
<feature type="signal peptide" evidence="1">
    <location>
        <begin position="1"/>
        <end position="19"/>
    </location>
</feature>
<dbReference type="EMBL" id="CP068047">
    <property type="protein sequence ID" value="QQR36942.1"/>
    <property type="molecule type" value="Genomic_DNA"/>
</dbReference>
<dbReference type="Gene3D" id="3.20.80.10">
    <property type="entry name" value="Regulatory factor, effector binding domain"/>
    <property type="match status" value="1"/>
</dbReference>
<sequence length="195" mass="20754">MKQYLVVGLLGLMVAPALAEELTGCASIYEADPVPANPGFALSAPRLEQRGPLLLAGLEEPISAETTDRQIDVLWTRFEQRNQWIVNAESDNRTGVCFNGGAGGFDYFAGQVLGGPAENLPEAFATIDLTANSYAVFTLTGQATDISAAHALIYQVKLTHAGLVAADAPDLLVFPPGFSPAQRNVKIELWVPVAQ</sequence>
<dbReference type="InterPro" id="IPR010499">
    <property type="entry name" value="AraC_E-bd"/>
</dbReference>
<feature type="domain" description="AraC effector-binding" evidence="2">
    <location>
        <begin position="43"/>
        <end position="194"/>
    </location>
</feature>
<dbReference type="Pfam" id="PF14526">
    <property type="entry name" value="Cass2"/>
    <property type="match status" value="1"/>
</dbReference>
<dbReference type="InterPro" id="IPR029441">
    <property type="entry name" value="Cass2"/>
</dbReference>
<protein>
    <submittedName>
        <fullName evidence="3">Effector binding domain-containing protein</fullName>
    </submittedName>
</protein>
<reference evidence="3 4" key="1">
    <citation type="submission" date="2021-01" db="EMBL/GenBank/DDBJ databases">
        <title>Genome seq and assembly of Devosia sp. G19.</title>
        <authorList>
            <person name="Chhetri G."/>
        </authorList>
    </citation>
    <scope>NUCLEOTIDE SEQUENCE [LARGE SCALE GENOMIC DNA]</scope>
    <source>
        <strain evidence="3 4">G19</strain>
    </source>
</reference>
<dbReference type="SMART" id="SM00871">
    <property type="entry name" value="AraC_E_bind"/>
    <property type="match status" value="1"/>
</dbReference>